<dbReference type="VEuPathDB" id="FungiDB:VP01_9643g1"/>
<protein>
    <submittedName>
        <fullName evidence="1">Uncharacterized protein</fullName>
    </submittedName>
</protein>
<comment type="caution">
    <text evidence="1">The sequence shown here is derived from an EMBL/GenBank/DDBJ whole genome shotgun (WGS) entry which is preliminary data.</text>
</comment>
<feature type="non-terminal residue" evidence="1">
    <location>
        <position position="1"/>
    </location>
</feature>
<reference evidence="1 2" key="1">
    <citation type="submission" date="2015-08" db="EMBL/GenBank/DDBJ databases">
        <title>Next Generation Sequencing and Analysis of the Genome of Puccinia sorghi L Schw, the Causal Agent of Maize Common Rust.</title>
        <authorList>
            <person name="Rochi L."/>
            <person name="Burguener G."/>
            <person name="Darino M."/>
            <person name="Turjanski A."/>
            <person name="Kreff E."/>
            <person name="Dieguez M.J."/>
            <person name="Sacco F."/>
        </authorList>
    </citation>
    <scope>NUCLEOTIDE SEQUENCE [LARGE SCALE GENOMIC DNA]</scope>
    <source>
        <strain evidence="1 2">RO10H11247</strain>
    </source>
</reference>
<dbReference type="AlphaFoldDB" id="A0A0L6U882"/>
<dbReference type="Proteomes" id="UP000037035">
    <property type="component" value="Unassembled WGS sequence"/>
</dbReference>
<dbReference type="EMBL" id="LAVV01015318">
    <property type="protein sequence ID" value="KNZ43985.1"/>
    <property type="molecule type" value="Genomic_DNA"/>
</dbReference>
<sequence>SVLWNYHNEGNGFEIIPIPNPWQIRANGKIICHVEQACLIIFYTEWTISNDEKHGLKLSLHWKIQFCCPFGACRAHFSIIKISTRSSYHEHTSLTSCRFSHGFRIYKYSNPRIIKQPMPHLPFKDENGVKLSAEQKNYGKYHKKNPIMNLKGSIKNTGSGTKSILNS</sequence>
<accession>A0A0L6U882</accession>
<dbReference type="OrthoDB" id="2246127at2759"/>
<name>A0A0L6U882_9BASI</name>
<evidence type="ECO:0000313" key="1">
    <source>
        <dbReference type="EMBL" id="KNZ43985.1"/>
    </source>
</evidence>
<proteinExistence type="predicted"/>
<keyword evidence="2" id="KW-1185">Reference proteome</keyword>
<evidence type="ECO:0000313" key="2">
    <source>
        <dbReference type="Proteomes" id="UP000037035"/>
    </source>
</evidence>
<organism evidence="1 2">
    <name type="scientific">Puccinia sorghi</name>
    <dbReference type="NCBI Taxonomy" id="27349"/>
    <lineage>
        <taxon>Eukaryota</taxon>
        <taxon>Fungi</taxon>
        <taxon>Dikarya</taxon>
        <taxon>Basidiomycota</taxon>
        <taxon>Pucciniomycotina</taxon>
        <taxon>Pucciniomycetes</taxon>
        <taxon>Pucciniales</taxon>
        <taxon>Pucciniaceae</taxon>
        <taxon>Puccinia</taxon>
    </lineage>
</organism>
<gene>
    <name evidence="1" type="ORF">VP01_9643g1</name>
</gene>